<accession>A0A1U9KUN2</accession>
<dbReference type="Gene3D" id="3.40.50.720">
    <property type="entry name" value="NAD(P)-binding Rossmann-like Domain"/>
    <property type="match status" value="1"/>
</dbReference>
<dbReference type="InterPro" id="IPR036291">
    <property type="entry name" value="NAD(P)-bd_dom_sf"/>
</dbReference>
<keyword evidence="3" id="KW-1185">Reference proteome</keyword>
<evidence type="ECO:0000313" key="3">
    <source>
        <dbReference type="Proteomes" id="UP000188604"/>
    </source>
</evidence>
<dbReference type="FunFam" id="3.40.50.720:FF:000702">
    <property type="entry name" value="NADH dehydrogenase (Ubiquinone)"/>
    <property type="match status" value="1"/>
</dbReference>
<sequence>MSEGTGMTKRIATVIGGHGFIGRHVVEGLVAEGYTVRVTSRRPDRIRRLRRLGGGNKVIPVYASVTDATTLHAAIDGAEGVVNLVSILTESAQATFHAINGQAAGRVARIAAEHDVARYVHVSAIGADPQSPSAYGRSKAEGEAAVRRIFPHAGIIRPSVVFGPEDRFLNMFATMARFLPVMPVFCGDTRFQPVYVGDVAAAIVTLLDEPQVSARLVEAGGPDILTMREVMRYVMTQTGHQRPLLTVPLPLARLEASLFERLPGKLLTNDQINMMQKDNVVASEAVTLGELGIEPTPMSKIVPQYLHRSAR</sequence>
<dbReference type="AlphaFoldDB" id="A0A1U9KUN2"/>
<feature type="domain" description="NAD-dependent epimerase/dehydratase" evidence="1">
    <location>
        <begin position="13"/>
        <end position="212"/>
    </location>
</feature>
<dbReference type="InterPro" id="IPR001509">
    <property type="entry name" value="Epimerase_deHydtase"/>
</dbReference>
<reference evidence="2 3" key="1">
    <citation type="submission" date="2016-03" db="EMBL/GenBank/DDBJ databases">
        <title>Acetic acid bacteria sequencing.</title>
        <authorList>
            <person name="Brandt J."/>
            <person name="Jakob F."/>
            <person name="Vogel R.F."/>
        </authorList>
    </citation>
    <scope>NUCLEOTIDE SEQUENCE [LARGE SCALE GENOMIC DNA]</scope>
    <source>
        <strain evidence="2 3">NBRC 101099</strain>
    </source>
</reference>
<dbReference type="EMBL" id="CP014691">
    <property type="protein sequence ID" value="AQS89462.1"/>
    <property type="molecule type" value="Genomic_DNA"/>
</dbReference>
<dbReference type="STRING" id="320497.A0U93_11025"/>
<dbReference type="Proteomes" id="UP000188604">
    <property type="component" value="Chromosome"/>
</dbReference>
<dbReference type="PANTHER" id="PTHR12126:SF11">
    <property type="entry name" value="NADH DEHYDROGENASE [UBIQUINONE] 1 ALPHA SUBCOMPLEX SUBUNIT 9, MITOCHONDRIAL"/>
    <property type="match status" value="1"/>
</dbReference>
<proteinExistence type="predicted"/>
<dbReference type="CDD" id="cd05271">
    <property type="entry name" value="NDUFA9_like_SDR_a"/>
    <property type="match status" value="1"/>
</dbReference>
<protein>
    <recommendedName>
        <fullName evidence="1">NAD-dependent epimerase/dehydratase domain-containing protein</fullName>
    </recommendedName>
</protein>
<evidence type="ECO:0000259" key="1">
    <source>
        <dbReference type="Pfam" id="PF01370"/>
    </source>
</evidence>
<dbReference type="GO" id="GO:0044877">
    <property type="term" value="F:protein-containing complex binding"/>
    <property type="evidence" value="ECO:0007669"/>
    <property type="project" value="TreeGrafter"/>
</dbReference>
<dbReference type="InterPro" id="IPR051207">
    <property type="entry name" value="ComplexI_NDUFA9_subunit"/>
</dbReference>
<dbReference type="SUPFAM" id="SSF51735">
    <property type="entry name" value="NAD(P)-binding Rossmann-fold domains"/>
    <property type="match status" value="1"/>
</dbReference>
<evidence type="ECO:0000313" key="2">
    <source>
        <dbReference type="EMBL" id="AQS89462.1"/>
    </source>
</evidence>
<gene>
    <name evidence="2" type="ORF">A0U93_11025</name>
</gene>
<dbReference type="KEGG" id="nch:A0U93_11025"/>
<dbReference type="Pfam" id="PF01370">
    <property type="entry name" value="Epimerase"/>
    <property type="match status" value="1"/>
</dbReference>
<name>A0A1U9KUN2_9PROT</name>
<dbReference type="PANTHER" id="PTHR12126">
    <property type="entry name" value="NADH-UBIQUINONE OXIDOREDUCTASE 39 KDA SUBUNIT-RELATED"/>
    <property type="match status" value="1"/>
</dbReference>
<organism evidence="2 3">
    <name type="scientific">Neoasaia chiangmaiensis</name>
    <dbReference type="NCBI Taxonomy" id="320497"/>
    <lineage>
        <taxon>Bacteria</taxon>
        <taxon>Pseudomonadati</taxon>
        <taxon>Pseudomonadota</taxon>
        <taxon>Alphaproteobacteria</taxon>
        <taxon>Acetobacterales</taxon>
        <taxon>Acetobacteraceae</taxon>
        <taxon>Neoasaia</taxon>
    </lineage>
</organism>